<evidence type="ECO:0000313" key="3">
    <source>
        <dbReference type="Proteomes" id="UP000260812"/>
    </source>
</evidence>
<protein>
    <submittedName>
        <fullName evidence="2">Uncharacterized protein</fullName>
    </submittedName>
</protein>
<proteinExistence type="predicted"/>
<sequence>MEAVFSVRYRKTEESKPQEIGNFLRLLFPRLTPAAALLHFYLTVLKRYRYFLSVAVTIICC</sequence>
<evidence type="ECO:0000313" key="2">
    <source>
        <dbReference type="EMBL" id="RGE58291.1"/>
    </source>
</evidence>
<gene>
    <name evidence="2" type="ORF">DXC51_17530</name>
</gene>
<feature type="transmembrane region" description="Helical" evidence="1">
    <location>
        <begin position="20"/>
        <end position="42"/>
    </location>
</feature>
<dbReference type="AlphaFoldDB" id="A0A3E3I1C9"/>
<reference evidence="2" key="1">
    <citation type="submission" date="2018-08" db="EMBL/GenBank/DDBJ databases">
        <title>A genome reference for cultivated species of the human gut microbiota.</title>
        <authorList>
            <person name="Zou Y."/>
            <person name="Xue W."/>
            <person name="Luo G."/>
        </authorList>
    </citation>
    <scope>NUCLEOTIDE SEQUENCE [LARGE SCALE GENOMIC DNA]</scope>
    <source>
        <strain evidence="2">TF05-5AC</strain>
    </source>
</reference>
<accession>A0A3E3I1C9</accession>
<name>A0A3E3I1C9_9FIRM</name>
<keyword evidence="1" id="KW-0812">Transmembrane</keyword>
<evidence type="ECO:0000256" key="1">
    <source>
        <dbReference type="SAM" id="Phobius"/>
    </source>
</evidence>
<dbReference type="EMBL" id="QVLV01000012">
    <property type="protein sequence ID" value="RGE58291.1"/>
    <property type="molecule type" value="Genomic_DNA"/>
</dbReference>
<keyword evidence="1" id="KW-1133">Transmembrane helix</keyword>
<keyword evidence="1" id="KW-0472">Membrane</keyword>
<organism evidence="2 3">
    <name type="scientific">Eisenbergiella massiliensis</name>
    <dbReference type="NCBI Taxonomy" id="1720294"/>
    <lineage>
        <taxon>Bacteria</taxon>
        <taxon>Bacillati</taxon>
        <taxon>Bacillota</taxon>
        <taxon>Clostridia</taxon>
        <taxon>Lachnospirales</taxon>
        <taxon>Lachnospiraceae</taxon>
        <taxon>Eisenbergiella</taxon>
    </lineage>
</organism>
<dbReference type="Proteomes" id="UP000260812">
    <property type="component" value="Unassembled WGS sequence"/>
</dbReference>
<comment type="caution">
    <text evidence="2">The sequence shown here is derived from an EMBL/GenBank/DDBJ whole genome shotgun (WGS) entry which is preliminary data.</text>
</comment>
<keyword evidence="3" id="KW-1185">Reference proteome</keyword>